<name>A0ABD3X002_SINWO</name>
<feature type="coiled-coil region" evidence="1">
    <location>
        <begin position="70"/>
        <end position="129"/>
    </location>
</feature>
<accession>A0ABD3X002</accession>
<keyword evidence="1" id="KW-0175">Coiled coil</keyword>
<reference evidence="3 4" key="1">
    <citation type="submission" date="2024-11" db="EMBL/GenBank/DDBJ databases">
        <title>Chromosome-level genome assembly of the freshwater bivalve Anodonta woodiana.</title>
        <authorList>
            <person name="Chen X."/>
        </authorList>
    </citation>
    <scope>NUCLEOTIDE SEQUENCE [LARGE SCALE GENOMIC DNA]</scope>
    <source>
        <strain evidence="3">MN2024</strain>
        <tissue evidence="3">Gills</tissue>
    </source>
</reference>
<sequence>MGQGRSFHLSDNSLVTRRHSEGAQLKRLTITSELIDESNDPCNTVDLRKRNYLANSSLNSPNRGPKDTVKATHEKNTAALQAEVHQLRTENARLVAICSANLERSDNLNKDYESKIKGLEAYAKQLEEEKLNLFTRLSEIGTGRLTDSNPNIADLSDPNRPSQLAEQFTELYDSEWTDAFEYLSKVKGLENTRTVWTLLNILKTIYNVCFESRQKAKDQLQEAIVSYLGYTDEDKDISVIKKTERMLRECRAKQFEVLLSHATQDIREHLNNQLEGNVHDIIDNYAEKCVRVCWFLCRMDPPMHLDFDANKMDVPQSDDKNDLLLHFDEAKFVHYSVKGMYMEYVVWPPLYIYKDGPLLKKGIAQGSNINPVKQSRR</sequence>
<dbReference type="AlphaFoldDB" id="A0ABD3X002"/>
<dbReference type="InterPro" id="IPR031981">
    <property type="entry name" value="MIEAP_C"/>
</dbReference>
<evidence type="ECO:0000256" key="1">
    <source>
        <dbReference type="SAM" id="Coils"/>
    </source>
</evidence>
<dbReference type="Pfam" id="PF16026">
    <property type="entry name" value="MIEAP"/>
    <property type="match status" value="1"/>
</dbReference>
<gene>
    <name evidence="3" type="ORF">ACJMK2_031855</name>
</gene>
<dbReference type="EMBL" id="JBJQND010000004">
    <property type="protein sequence ID" value="KAL3879561.1"/>
    <property type="molecule type" value="Genomic_DNA"/>
</dbReference>
<organism evidence="3 4">
    <name type="scientific">Sinanodonta woodiana</name>
    <name type="common">Chinese pond mussel</name>
    <name type="synonym">Anodonta woodiana</name>
    <dbReference type="NCBI Taxonomy" id="1069815"/>
    <lineage>
        <taxon>Eukaryota</taxon>
        <taxon>Metazoa</taxon>
        <taxon>Spiralia</taxon>
        <taxon>Lophotrochozoa</taxon>
        <taxon>Mollusca</taxon>
        <taxon>Bivalvia</taxon>
        <taxon>Autobranchia</taxon>
        <taxon>Heteroconchia</taxon>
        <taxon>Palaeoheterodonta</taxon>
        <taxon>Unionida</taxon>
        <taxon>Unionoidea</taxon>
        <taxon>Unionidae</taxon>
        <taxon>Unioninae</taxon>
        <taxon>Sinanodonta</taxon>
    </lineage>
</organism>
<evidence type="ECO:0000313" key="4">
    <source>
        <dbReference type="Proteomes" id="UP001634394"/>
    </source>
</evidence>
<evidence type="ECO:0000313" key="3">
    <source>
        <dbReference type="EMBL" id="KAL3879561.1"/>
    </source>
</evidence>
<dbReference type="Proteomes" id="UP001634394">
    <property type="component" value="Unassembled WGS sequence"/>
</dbReference>
<comment type="caution">
    <text evidence="3">The sequence shown here is derived from an EMBL/GenBank/DDBJ whole genome shotgun (WGS) entry which is preliminary data.</text>
</comment>
<feature type="domain" description="Mitochondria-eating protein C-terminal" evidence="2">
    <location>
        <begin position="160"/>
        <end position="364"/>
    </location>
</feature>
<protein>
    <recommendedName>
        <fullName evidence="2">Mitochondria-eating protein C-terminal domain-containing protein</fullName>
    </recommendedName>
</protein>
<proteinExistence type="predicted"/>
<evidence type="ECO:0000259" key="2">
    <source>
        <dbReference type="Pfam" id="PF16026"/>
    </source>
</evidence>
<keyword evidence="4" id="KW-1185">Reference proteome</keyword>